<keyword evidence="2" id="KW-0472">Membrane</keyword>
<evidence type="ECO:0008006" key="5">
    <source>
        <dbReference type="Google" id="ProtNLM"/>
    </source>
</evidence>
<gene>
    <name evidence="3" type="ORF">OHJ16_15000</name>
</gene>
<feature type="transmembrane region" description="Helical" evidence="2">
    <location>
        <begin position="76"/>
        <end position="94"/>
    </location>
</feature>
<organism evidence="3 4">
    <name type="scientific">Actinomyces israelii</name>
    <dbReference type="NCBI Taxonomy" id="1659"/>
    <lineage>
        <taxon>Bacteria</taxon>
        <taxon>Bacillati</taxon>
        <taxon>Actinomycetota</taxon>
        <taxon>Actinomycetes</taxon>
        <taxon>Actinomycetales</taxon>
        <taxon>Actinomycetaceae</taxon>
        <taxon>Actinomyces</taxon>
    </lineage>
</organism>
<name>A0ABT4IC72_9ACTO</name>
<proteinExistence type="predicted"/>
<evidence type="ECO:0000313" key="4">
    <source>
        <dbReference type="Proteomes" id="UP001072034"/>
    </source>
</evidence>
<evidence type="ECO:0000256" key="2">
    <source>
        <dbReference type="SAM" id="Phobius"/>
    </source>
</evidence>
<dbReference type="RefSeq" id="WP_043563462.1">
    <property type="nucleotide sequence ID" value="NZ_CAJPNG010000067.1"/>
</dbReference>
<comment type="caution">
    <text evidence="3">The sequence shown here is derived from an EMBL/GenBank/DDBJ whole genome shotgun (WGS) entry which is preliminary data.</text>
</comment>
<accession>A0ABT4IC72</accession>
<keyword evidence="4" id="KW-1185">Reference proteome</keyword>
<feature type="transmembrane region" description="Helical" evidence="2">
    <location>
        <begin position="52"/>
        <end position="70"/>
    </location>
</feature>
<sequence length="132" mass="14250">MTAVSQDQNTRRTADAHSPAGRPQISAEDAWTRAGLPVARPPAKHKEPYRTLAVLAVAVGLAAVPVISLLGHRRLAIVWLGIGVLLVSLLRLQRPDGTWMAARGRLFDVVFGIILALALLALTYYADLPRVV</sequence>
<keyword evidence="2" id="KW-1133">Transmembrane helix</keyword>
<feature type="region of interest" description="Disordered" evidence="1">
    <location>
        <begin position="1"/>
        <end position="33"/>
    </location>
</feature>
<feature type="transmembrane region" description="Helical" evidence="2">
    <location>
        <begin position="106"/>
        <end position="126"/>
    </location>
</feature>
<protein>
    <recommendedName>
        <fullName evidence="5">DUF3017 domain-containing protein</fullName>
    </recommendedName>
</protein>
<dbReference type="Proteomes" id="UP001072034">
    <property type="component" value="Unassembled WGS sequence"/>
</dbReference>
<keyword evidence="2" id="KW-0812">Transmembrane</keyword>
<evidence type="ECO:0000313" key="3">
    <source>
        <dbReference type="EMBL" id="MCZ0859345.1"/>
    </source>
</evidence>
<dbReference type="EMBL" id="JAPTMY010000048">
    <property type="protein sequence ID" value="MCZ0859345.1"/>
    <property type="molecule type" value="Genomic_DNA"/>
</dbReference>
<evidence type="ECO:0000256" key="1">
    <source>
        <dbReference type="SAM" id="MobiDB-lite"/>
    </source>
</evidence>
<reference evidence="3" key="1">
    <citation type="submission" date="2022-10" db="EMBL/GenBank/DDBJ databases">
        <title>Genome sequence of Actinomyces israelii ATCC 10048.</title>
        <authorList>
            <person name="Watt R.M."/>
            <person name="Tong W.M."/>
        </authorList>
    </citation>
    <scope>NUCLEOTIDE SEQUENCE</scope>
    <source>
        <strain evidence="3">ATCC 10048</strain>
    </source>
</reference>